<dbReference type="EMBL" id="CM018033">
    <property type="protein sequence ID" value="KAA8545217.1"/>
    <property type="molecule type" value="Genomic_DNA"/>
</dbReference>
<feature type="region of interest" description="Disordered" evidence="1">
    <location>
        <begin position="1"/>
        <end position="31"/>
    </location>
</feature>
<accession>A0A5J5BTZ6</accession>
<name>A0A5J5BTZ6_9ASTE</name>
<evidence type="ECO:0000256" key="1">
    <source>
        <dbReference type="SAM" id="MobiDB-lite"/>
    </source>
</evidence>
<dbReference type="AlphaFoldDB" id="A0A5J5BTZ6"/>
<gene>
    <name evidence="2" type="ORF">F0562_020001</name>
</gene>
<dbReference type="Proteomes" id="UP000325577">
    <property type="component" value="Linkage Group LG10"/>
</dbReference>
<evidence type="ECO:0000313" key="2">
    <source>
        <dbReference type="EMBL" id="KAA8545217.1"/>
    </source>
</evidence>
<organism evidence="2 3">
    <name type="scientific">Nyssa sinensis</name>
    <dbReference type="NCBI Taxonomy" id="561372"/>
    <lineage>
        <taxon>Eukaryota</taxon>
        <taxon>Viridiplantae</taxon>
        <taxon>Streptophyta</taxon>
        <taxon>Embryophyta</taxon>
        <taxon>Tracheophyta</taxon>
        <taxon>Spermatophyta</taxon>
        <taxon>Magnoliopsida</taxon>
        <taxon>eudicotyledons</taxon>
        <taxon>Gunneridae</taxon>
        <taxon>Pentapetalae</taxon>
        <taxon>asterids</taxon>
        <taxon>Cornales</taxon>
        <taxon>Nyssaceae</taxon>
        <taxon>Nyssa</taxon>
    </lineage>
</organism>
<reference evidence="2 3" key="1">
    <citation type="submission" date="2019-09" db="EMBL/GenBank/DDBJ databases">
        <title>A chromosome-level genome assembly of the Chinese tupelo Nyssa sinensis.</title>
        <authorList>
            <person name="Yang X."/>
            <person name="Kang M."/>
            <person name="Yang Y."/>
            <person name="Xiong H."/>
            <person name="Wang M."/>
            <person name="Zhang Z."/>
            <person name="Wang Z."/>
            <person name="Wu H."/>
            <person name="Ma T."/>
            <person name="Liu J."/>
            <person name="Xi Z."/>
        </authorList>
    </citation>
    <scope>NUCLEOTIDE SEQUENCE [LARGE SCALE GENOMIC DNA]</scope>
    <source>
        <strain evidence="2">J267</strain>
        <tissue evidence="2">Leaf</tissue>
    </source>
</reference>
<proteinExistence type="predicted"/>
<protein>
    <submittedName>
        <fullName evidence="2">Uncharacterized protein</fullName>
    </submittedName>
</protein>
<sequence length="78" mass="8365">MDQKSVLGLTRVSRAHKHNQTGSGPDLNCPDLAPKPNTSILISLGQKPYASVLIHSFARRAAVDTSFQVVVLMLHAAS</sequence>
<evidence type="ECO:0000313" key="3">
    <source>
        <dbReference type="Proteomes" id="UP000325577"/>
    </source>
</evidence>
<keyword evidence="3" id="KW-1185">Reference proteome</keyword>